<dbReference type="EMBL" id="QFQB01000143">
    <property type="protein sequence ID" value="PZQ43610.1"/>
    <property type="molecule type" value="Genomic_DNA"/>
</dbReference>
<proteinExistence type="predicted"/>
<evidence type="ECO:0000313" key="1">
    <source>
        <dbReference type="EMBL" id="PZQ43610.1"/>
    </source>
</evidence>
<organism evidence="1 2">
    <name type="scientific">Micavibrio aeruginosavorus</name>
    <dbReference type="NCBI Taxonomy" id="349221"/>
    <lineage>
        <taxon>Bacteria</taxon>
        <taxon>Pseudomonadati</taxon>
        <taxon>Bdellovibrionota</taxon>
        <taxon>Bdellovibrionia</taxon>
        <taxon>Bdellovibrionales</taxon>
        <taxon>Pseudobdellovibrionaceae</taxon>
        <taxon>Micavibrio</taxon>
    </lineage>
</organism>
<reference evidence="1 2" key="1">
    <citation type="submission" date="2017-08" db="EMBL/GenBank/DDBJ databases">
        <title>Infants hospitalized years apart are colonized by the same room-sourced microbial strains.</title>
        <authorList>
            <person name="Brooks B."/>
            <person name="Olm M.R."/>
            <person name="Firek B.A."/>
            <person name="Baker R."/>
            <person name="Thomas B.C."/>
            <person name="Morowitz M.J."/>
            <person name="Banfield J.F."/>
        </authorList>
    </citation>
    <scope>NUCLEOTIDE SEQUENCE [LARGE SCALE GENOMIC DNA]</scope>
    <source>
        <strain evidence="1">S2_005_002_R2_29</strain>
    </source>
</reference>
<name>A0A2W5PX08_9BACT</name>
<dbReference type="AlphaFoldDB" id="A0A2W5PX08"/>
<sequence length="80" mass="9128">YTHLIAAGNLSLMFYDTAAGQGNATEYLLLKRESENSPLTCSFLRARDRRGYIMTVTVSEKDRYLYKKQSFEKPPELSAT</sequence>
<evidence type="ECO:0000313" key="2">
    <source>
        <dbReference type="Proteomes" id="UP000249417"/>
    </source>
</evidence>
<feature type="non-terminal residue" evidence="1">
    <location>
        <position position="1"/>
    </location>
</feature>
<accession>A0A2W5PX08</accession>
<comment type="caution">
    <text evidence="1">The sequence shown here is derived from an EMBL/GenBank/DDBJ whole genome shotgun (WGS) entry which is preliminary data.</text>
</comment>
<protein>
    <submittedName>
        <fullName evidence="1">Uncharacterized protein</fullName>
    </submittedName>
</protein>
<gene>
    <name evidence="1" type="ORF">DI551_11785</name>
</gene>
<dbReference type="Proteomes" id="UP000249417">
    <property type="component" value="Unassembled WGS sequence"/>
</dbReference>